<proteinExistence type="predicted"/>
<dbReference type="AlphaFoldDB" id="A0A0X3TCK5"/>
<dbReference type="OrthoDB" id="7688089at2"/>
<dbReference type="Gene3D" id="3.40.50.1820">
    <property type="entry name" value="alpha/beta hydrolase"/>
    <property type="match status" value="1"/>
</dbReference>
<dbReference type="SUPFAM" id="SSF53474">
    <property type="entry name" value="alpha/beta-Hydrolases"/>
    <property type="match status" value="1"/>
</dbReference>
<dbReference type="EMBL" id="LQBQ01000038">
    <property type="protein sequence ID" value="KUJ73423.1"/>
    <property type="molecule type" value="Genomic_DNA"/>
</dbReference>
<protein>
    <submittedName>
        <fullName evidence="1">Biotin synthase</fullName>
    </submittedName>
</protein>
<dbReference type="InterPro" id="IPR029058">
    <property type="entry name" value="AB_hydrolase_fold"/>
</dbReference>
<dbReference type="STRING" id="1685379.AVO45_15175"/>
<dbReference type="ESTHER" id="9rhob-a0a0x3tck5">
    <property type="family name" value="BioG_Pimeloyl-ACP-methyl-esterase"/>
</dbReference>
<evidence type="ECO:0000313" key="2">
    <source>
        <dbReference type="Proteomes" id="UP000053791"/>
    </source>
</evidence>
<gene>
    <name evidence="1" type="ORF">AVO45_15175</name>
</gene>
<accession>A0A0X3TCK5</accession>
<reference evidence="1 2" key="1">
    <citation type="submission" date="2015-12" db="EMBL/GenBank/DDBJ databases">
        <authorList>
            <person name="Shamseldin A."/>
            <person name="Moawad H."/>
            <person name="Abd El-Rahim W.M."/>
            <person name="Sadowsky M.J."/>
        </authorList>
    </citation>
    <scope>NUCLEOTIDE SEQUENCE [LARGE SCALE GENOMIC DNA]</scope>
    <source>
        <strain evidence="1 2">ZGT118</strain>
    </source>
</reference>
<evidence type="ECO:0000313" key="1">
    <source>
        <dbReference type="EMBL" id="KUJ73423.1"/>
    </source>
</evidence>
<dbReference type="RefSeq" id="WP_068349899.1">
    <property type="nucleotide sequence ID" value="NZ_LQBQ01000038.1"/>
</dbReference>
<sequence length="205" mass="22967">MQARWLKNSGADEAIAVFGGWAVGPSPFLHLRGPQDVLFVEDYRDLATDLPDLSSYRRVSLLAWSFGVASYAHWQAGRPDPFARKVAVNGTLHPVDRTFGIPPVAMRKTVETLSPGAYQLFLARAFGAAQPQAEMDVEARQQELRAIEARGDAPATAFDRIWIGTKDKIFPPANMRRAWEGQDVREIPAPHAPFERFETWEEMFA</sequence>
<dbReference type="InterPro" id="IPR007398">
    <property type="entry name" value="BioG"/>
</dbReference>
<dbReference type="Pfam" id="PF04301">
    <property type="entry name" value="BioG"/>
    <property type="match status" value="1"/>
</dbReference>
<name>A0A0X3TCK5_9RHOB</name>
<organism evidence="1 2">
    <name type="scientific">Ruegeria marisrubri</name>
    <dbReference type="NCBI Taxonomy" id="1685379"/>
    <lineage>
        <taxon>Bacteria</taxon>
        <taxon>Pseudomonadati</taxon>
        <taxon>Pseudomonadota</taxon>
        <taxon>Alphaproteobacteria</taxon>
        <taxon>Rhodobacterales</taxon>
        <taxon>Roseobacteraceae</taxon>
        <taxon>Ruegeria</taxon>
    </lineage>
</organism>
<comment type="caution">
    <text evidence="1">The sequence shown here is derived from an EMBL/GenBank/DDBJ whole genome shotgun (WGS) entry which is preliminary data.</text>
</comment>
<keyword evidence="2" id="KW-1185">Reference proteome</keyword>
<dbReference type="Proteomes" id="UP000053791">
    <property type="component" value="Unassembled WGS sequence"/>
</dbReference>